<dbReference type="SUPFAM" id="SSF53474">
    <property type="entry name" value="alpha/beta-Hydrolases"/>
    <property type="match status" value="1"/>
</dbReference>
<evidence type="ECO:0000259" key="7">
    <source>
        <dbReference type="Pfam" id="PF00135"/>
    </source>
</evidence>
<evidence type="ECO:0000256" key="2">
    <source>
        <dbReference type="ARBA" id="ARBA00022487"/>
    </source>
</evidence>
<dbReference type="Gene3D" id="3.40.50.1820">
    <property type="entry name" value="alpha/beta hydrolase"/>
    <property type="match status" value="1"/>
</dbReference>
<dbReference type="PANTHER" id="PTHR43142:SF1">
    <property type="entry name" value="CARBOXYLIC ESTER HYDROLASE"/>
    <property type="match status" value="1"/>
</dbReference>
<dbReference type="PANTHER" id="PTHR43142">
    <property type="entry name" value="CARBOXYLIC ESTER HYDROLASE"/>
    <property type="match status" value="1"/>
</dbReference>
<evidence type="ECO:0000313" key="9">
    <source>
        <dbReference type="Proteomes" id="UP000242457"/>
    </source>
</evidence>
<dbReference type="InterPro" id="IPR019819">
    <property type="entry name" value="Carboxylesterase_B_CS"/>
</dbReference>
<dbReference type="STRING" id="94128.A0A2A3E362"/>
<keyword evidence="4" id="KW-1015">Disulfide bond</keyword>
<feature type="domain" description="Carboxylesterase type B" evidence="7">
    <location>
        <begin position="22"/>
        <end position="531"/>
    </location>
</feature>
<organism evidence="8 9">
    <name type="scientific">Apis cerana cerana</name>
    <name type="common">Oriental honeybee</name>
    <dbReference type="NCBI Taxonomy" id="94128"/>
    <lineage>
        <taxon>Eukaryota</taxon>
        <taxon>Metazoa</taxon>
        <taxon>Ecdysozoa</taxon>
        <taxon>Arthropoda</taxon>
        <taxon>Hexapoda</taxon>
        <taxon>Insecta</taxon>
        <taxon>Pterygota</taxon>
        <taxon>Neoptera</taxon>
        <taxon>Endopterygota</taxon>
        <taxon>Hymenoptera</taxon>
        <taxon>Apocrita</taxon>
        <taxon>Aculeata</taxon>
        <taxon>Apoidea</taxon>
        <taxon>Anthophila</taxon>
        <taxon>Apidae</taxon>
        <taxon>Apis</taxon>
    </lineage>
</organism>
<dbReference type="InterPro" id="IPR029058">
    <property type="entry name" value="AB_hydrolase_fold"/>
</dbReference>
<evidence type="ECO:0000256" key="3">
    <source>
        <dbReference type="ARBA" id="ARBA00022801"/>
    </source>
</evidence>
<protein>
    <recommendedName>
        <fullName evidence="6">Carboxylic ester hydrolase</fullName>
        <ecNumber evidence="6">3.1.1.-</ecNumber>
    </recommendedName>
</protein>
<dbReference type="Proteomes" id="UP000242457">
    <property type="component" value="Unassembled WGS sequence"/>
</dbReference>
<keyword evidence="3 6" id="KW-0378">Hydrolase</keyword>
<evidence type="ECO:0000313" key="8">
    <source>
        <dbReference type="EMBL" id="PBC25579.1"/>
    </source>
</evidence>
<keyword evidence="9" id="KW-1185">Reference proteome</keyword>
<dbReference type="EC" id="3.1.1.-" evidence="6"/>
<dbReference type="GO" id="GO:0052689">
    <property type="term" value="F:carboxylic ester hydrolase activity"/>
    <property type="evidence" value="ECO:0007669"/>
    <property type="project" value="UniProtKB-KW"/>
</dbReference>
<dbReference type="InterPro" id="IPR002018">
    <property type="entry name" value="CarbesteraseB"/>
</dbReference>
<accession>A0A2A3E362</accession>
<dbReference type="AlphaFoldDB" id="A0A2A3E362"/>
<proteinExistence type="inferred from homology"/>
<evidence type="ECO:0000256" key="5">
    <source>
        <dbReference type="ARBA" id="ARBA00023180"/>
    </source>
</evidence>
<evidence type="ECO:0000256" key="1">
    <source>
        <dbReference type="ARBA" id="ARBA00005964"/>
    </source>
</evidence>
<evidence type="ECO:0000256" key="4">
    <source>
        <dbReference type="ARBA" id="ARBA00023157"/>
    </source>
</evidence>
<dbReference type="Pfam" id="PF00135">
    <property type="entry name" value="COesterase"/>
    <property type="match status" value="1"/>
</dbReference>
<gene>
    <name evidence="8" type="ORF">APICC_05066</name>
</gene>
<feature type="chain" id="PRO_5011835708" description="Carboxylic ester hydrolase" evidence="6">
    <location>
        <begin position="19"/>
        <end position="579"/>
    </location>
</feature>
<dbReference type="InterPro" id="IPR019826">
    <property type="entry name" value="Carboxylesterase_B_AS"/>
</dbReference>
<comment type="similarity">
    <text evidence="1 6">Belongs to the type-B carboxylesterase/lipase family.</text>
</comment>
<keyword evidence="5" id="KW-0325">Glycoprotein</keyword>
<name>A0A2A3E362_APICC</name>
<sequence length="579" mass="65370">MWLSKFLLYGFAVVWVCAEQDVQLKIPQGVLKGLKTETVFHNKPYYSFKGIPYAKPNVGSDKFQISEPAEPWEDVYDATVHRSACPFYCIIKKEIIGEEDCLYLNVYTPVLDKEARKAVMVWIYPGGWNGGMGDDILFGPDFLVEKDVVLVTFNFRHGALGFLNTEDKSAPGNAGMKDQVLALKWVKDNIHYFGGCPNRVTIFGDSSGGASVQYHMLSPMSEGLFKSVIQQSGTVLNPWAITYNPREQAFMLGEALGIKTTDSEELVKKLSEFHVKDIIAASGEIMKKQNILSGHMNAFVPSIEVDLGQDVFLPTDPWTLLKSGRIEDVPVMSGITADECAFMAQNLIDKIEVLNTEPEQFLPDDLNYTDSNTKKESGQCLKKFYFGEKQVSKDNLNEYIRMLSDIFFDAGELLSLDIMKNRISSPIYEYLFSYEAPTGFMKSLFGVSDGVAHSDDVGYLFYSNIFKNLPEPDSSAEKMINIMTKMWTNFAKDGNPTSVLDEDVTVNWEPMGSDNNYLNINEEPKLERNLMKSYESEELFDLGPCARVSEYARAYRSVNDFIHMPRVISGEYETRIDHT</sequence>
<dbReference type="PROSITE" id="PS00941">
    <property type="entry name" value="CARBOXYLESTERASE_B_2"/>
    <property type="match status" value="1"/>
</dbReference>
<dbReference type="EMBL" id="KZ288451">
    <property type="protein sequence ID" value="PBC25579.1"/>
    <property type="molecule type" value="Genomic_DNA"/>
</dbReference>
<keyword evidence="6" id="KW-0732">Signal</keyword>
<dbReference type="PROSITE" id="PS00122">
    <property type="entry name" value="CARBOXYLESTERASE_B_1"/>
    <property type="match status" value="1"/>
</dbReference>
<feature type="signal peptide" evidence="6">
    <location>
        <begin position="1"/>
        <end position="18"/>
    </location>
</feature>
<evidence type="ECO:0000256" key="6">
    <source>
        <dbReference type="RuleBase" id="RU361235"/>
    </source>
</evidence>
<dbReference type="OrthoDB" id="19653at2759"/>
<keyword evidence="2" id="KW-0719">Serine esterase</keyword>
<reference evidence="8 9" key="1">
    <citation type="submission" date="2014-07" db="EMBL/GenBank/DDBJ databases">
        <title>Genomic and transcriptomic analysis on Apis cerana provide comprehensive insights into honey bee biology.</title>
        <authorList>
            <person name="Diao Q."/>
            <person name="Sun L."/>
            <person name="Zheng H."/>
            <person name="Zheng H."/>
            <person name="Xu S."/>
            <person name="Wang S."/>
            <person name="Zeng Z."/>
            <person name="Hu F."/>
            <person name="Su S."/>
            <person name="Wu J."/>
        </authorList>
    </citation>
    <scope>NUCLEOTIDE SEQUENCE [LARGE SCALE GENOMIC DNA]</scope>
    <source>
        <tissue evidence="8">Pupae without intestine</tissue>
    </source>
</reference>